<reference evidence="4 6" key="3">
    <citation type="submission" date="2019-08" db="EMBL/GenBank/DDBJ databases">
        <authorList>
            <person name="Peeters C."/>
        </authorList>
    </citation>
    <scope>NUCLEOTIDE SEQUENCE [LARGE SCALE GENOMIC DNA]</scope>
    <source>
        <strain evidence="4 6">LMG 31113</strain>
    </source>
</reference>
<dbReference type="GO" id="GO:0005829">
    <property type="term" value="C:cytosol"/>
    <property type="evidence" value="ECO:0007669"/>
    <property type="project" value="TreeGrafter"/>
</dbReference>
<dbReference type="CDD" id="cd00093">
    <property type="entry name" value="HTH_XRE"/>
    <property type="match status" value="1"/>
</dbReference>
<evidence type="ECO:0000259" key="2">
    <source>
        <dbReference type="PROSITE" id="PS50943"/>
    </source>
</evidence>
<reference evidence="3" key="2">
    <citation type="submission" date="2019-07" db="EMBL/GenBank/DDBJ databases">
        <title>Complete Genome Sequences of Clinical Pandoraea fibrosis Isolates.</title>
        <authorList>
            <person name="Pitt M.E."/>
            <person name="Nguyen S.H."/>
            <person name="Duarte T.P.S."/>
            <person name="Roddam L.F."/>
            <person name="Blaskovich M.A.T."/>
            <person name="Cooper M.A."/>
            <person name="Coin L.J.M."/>
        </authorList>
    </citation>
    <scope>NUCLEOTIDE SEQUENCE</scope>
    <source>
        <strain evidence="3">6399</strain>
    </source>
</reference>
<dbReference type="CDD" id="cd02209">
    <property type="entry name" value="cupin_XRE_C"/>
    <property type="match status" value="1"/>
</dbReference>
<dbReference type="InterPro" id="IPR050807">
    <property type="entry name" value="TransReg_Diox_bact_type"/>
</dbReference>
<protein>
    <submittedName>
        <fullName evidence="4">DNA-binding protein</fullName>
    </submittedName>
    <submittedName>
        <fullName evidence="3">Helix-turn-helix domain-containing protein</fullName>
    </submittedName>
</protein>
<dbReference type="SUPFAM" id="SSF51182">
    <property type="entry name" value="RmlC-like cupins"/>
    <property type="match status" value="1"/>
</dbReference>
<dbReference type="Gene3D" id="2.60.120.10">
    <property type="entry name" value="Jelly Rolls"/>
    <property type="match status" value="1"/>
</dbReference>
<dbReference type="PROSITE" id="PS50943">
    <property type="entry name" value="HTH_CROC1"/>
    <property type="match status" value="1"/>
</dbReference>
<gene>
    <name evidence="4" type="ORF">PFI31113_02173</name>
    <name evidence="3" type="ORF">PI93_006925</name>
</gene>
<feature type="domain" description="HTH cro/C1-type" evidence="2">
    <location>
        <begin position="22"/>
        <end position="76"/>
    </location>
</feature>
<dbReference type="Pfam" id="PF07883">
    <property type="entry name" value="Cupin_2"/>
    <property type="match status" value="1"/>
</dbReference>
<dbReference type="InterPro" id="IPR014710">
    <property type="entry name" value="RmlC-like_jellyroll"/>
</dbReference>
<dbReference type="RefSeq" id="WP_039370993.1">
    <property type="nucleotide sequence ID" value="NZ_CABPRW010000004.1"/>
</dbReference>
<evidence type="ECO:0000313" key="5">
    <source>
        <dbReference type="Proteomes" id="UP000035080"/>
    </source>
</evidence>
<evidence type="ECO:0000313" key="4">
    <source>
        <dbReference type="EMBL" id="VVE02731.1"/>
    </source>
</evidence>
<dbReference type="SMART" id="SM00530">
    <property type="entry name" value="HTH_XRE"/>
    <property type="match status" value="1"/>
</dbReference>
<dbReference type="InterPro" id="IPR011051">
    <property type="entry name" value="RmlC_Cupin_sf"/>
</dbReference>
<evidence type="ECO:0000313" key="3">
    <source>
        <dbReference type="EMBL" id="QHF12407.1"/>
    </source>
</evidence>
<sequence>MASIPAASAVSPVAPPPVGDMIQQLRKERGMTLETLSRASGVSKSMLSQIERDKANPTIAVAWRLANALGVRLDQLLGAPTGDPEPVRVIGKHEIPTLAGAEHAYQLKILGPMELAGKYEWYELTLQPGAALVSEPHDPGTREHFTVFDGQVDVEVEHFARRAKPGETARYPADRAHAIRNVGKSVARGLLVVIHG</sequence>
<keyword evidence="1 4" id="KW-0238">DNA-binding</keyword>
<dbReference type="GO" id="GO:0003700">
    <property type="term" value="F:DNA-binding transcription factor activity"/>
    <property type="evidence" value="ECO:0007669"/>
    <property type="project" value="TreeGrafter"/>
</dbReference>
<dbReference type="AlphaFoldDB" id="A0A5E4URP9"/>
<dbReference type="PANTHER" id="PTHR46797">
    <property type="entry name" value="HTH-TYPE TRANSCRIPTIONAL REGULATOR"/>
    <property type="match status" value="1"/>
</dbReference>
<dbReference type="EMBL" id="CP047385">
    <property type="protein sequence ID" value="QHF12407.1"/>
    <property type="molecule type" value="Genomic_DNA"/>
</dbReference>
<evidence type="ECO:0000256" key="1">
    <source>
        <dbReference type="ARBA" id="ARBA00023125"/>
    </source>
</evidence>
<dbReference type="InterPro" id="IPR001387">
    <property type="entry name" value="Cro/C1-type_HTH"/>
</dbReference>
<keyword evidence="5" id="KW-1185">Reference proteome</keyword>
<dbReference type="Proteomes" id="UP000035080">
    <property type="component" value="Chromosome"/>
</dbReference>
<dbReference type="Pfam" id="PF01381">
    <property type="entry name" value="HTH_3"/>
    <property type="match status" value="1"/>
</dbReference>
<proteinExistence type="predicted"/>
<dbReference type="PANTHER" id="PTHR46797:SF1">
    <property type="entry name" value="METHYLPHOSPHONATE SYNTHASE"/>
    <property type="match status" value="1"/>
</dbReference>
<dbReference type="GO" id="GO:0003677">
    <property type="term" value="F:DNA binding"/>
    <property type="evidence" value="ECO:0007669"/>
    <property type="project" value="UniProtKB-KW"/>
</dbReference>
<name>A0A5E4URP9_9BURK</name>
<dbReference type="OrthoDB" id="73827at2"/>
<dbReference type="Gene3D" id="1.10.260.40">
    <property type="entry name" value="lambda repressor-like DNA-binding domains"/>
    <property type="match status" value="1"/>
</dbReference>
<dbReference type="InterPro" id="IPR010982">
    <property type="entry name" value="Lambda_DNA-bd_dom_sf"/>
</dbReference>
<reference evidence="3 5" key="1">
    <citation type="journal article" date="2015" name="Genome Announc.">
        <title>Genome Sequences of Two Pandoraea pnomenusa Isolates Recovered 11 Months Apart from a Cystic Fibrosis Patient.</title>
        <authorList>
            <person name="Ee R."/>
            <person name="Ambrose M."/>
            <person name="Lazenby J."/>
            <person name="Williams P."/>
            <person name="Chan K.G."/>
            <person name="Roddam L."/>
        </authorList>
    </citation>
    <scope>NUCLEOTIDE SEQUENCE [LARGE SCALE GENOMIC DNA]</scope>
    <source>
        <strain evidence="3 5">6399</strain>
    </source>
</reference>
<dbReference type="SUPFAM" id="SSF47413">
    <property type="entry name" value="lambda repressor-like DNA-binding domains"/>
    <property type="match status" value="1"/>
</dbReference>
<dbReference type="EMBL" id="CABPRW010000004">
    <property type="protein sequence ID" value="VVE02731.1"/>
    <property type="molecule type" value="Genomic_DNA"/>
</dbReference>
<evidence type="ECO:0000313" key="6">
    <source>
        <dbReference type="Proteomes" id="UP000382577"/>
    </source>
</evidence>
<accession>A0A5E4URP9</accession>
<dbReference type="Proteomes" id="UP000382577">
    <property type="component" value="Unassembled WGS sequence"/>
</dbReference>
<dbReference type="InterPro" id="IPR013096">
    <property type="entry name" value="Cupin_2"/>
</dbReference>
<organism evidence="4 6">
    <name type="scientific">Pandoraea fibrosis</name>
    <dbReference type="NCBI Taxonomy" id="1891094"/>
    <lineage>
        <taxon>Bacteria</taxon>
        <taxon>Pseudomonadati</taxon>
        <taxon>Pseudomonadota</taxon>
        <taxon>Betaproteobacteria</taxon>
        <taxon>Burkholderiales</taxon>
        <taxon>Burkholderiaceae</taxon>
        <taxon>Pandoraea</taxon>
    </lineage>
</organism>